<dbReference type="RefSeq" id="WP_343843534.1">
    <property type="nucleotide sequence ID" value="NZ_BAAADO010000009.1"/>
</dbReference>
<dbReference type="Proteomes" id="UP001500880">
    <property type="component" value="Unassembled WGS sequence"/>
</dbReference>
<reference evidence="2" key="1">
    <citation type="journal article" date="2019" name="Int. J. Syst. Evol. Microbiol.">
        <title>The Global Catalogue of Microorganisms (GCM) 10K type strain sequencing project: providing services to taxonomists for standard genome sequencing and annotation.</title>
        <authorList>
            <consortium name="The Broad Institute Genomics Platform"/>
            <consortium name="The Broad Institute Genome Sequencing Center for Infectious Disease"/>
            <person name="Wu L."/>
            <person name="Ma J."/>
        </authorList>
    </citation>
    <scope>NUCLEOTIDE SEQUENCE [LARGE SCALE GENOMIC DNA]</scope>
    <source>
        <strain evidence="2">JCM 12389</strain>
    </source>
</reference>
<evidence type="ECO:0000313" key="1">
    <source>
        <dbReference type="EMBL" id="GAA0502737.1"/>
    </source>
</evidence>
<accession>A0ABP3LNP3</accession>
<evidence type="ECO:0000313" key="2">
    <source>
        <dbReference type="Proteomes" id="UP001500880"/>
    </source>
</evidence>
<name>A0ABP3LNP3_9BACI</name>
<gene>
    <name evidence="1" type="ORF">GCM10008986_32960</name>
</gene>
<dbReference type="EMBL" id="BAAADO010000009">
    <property type="protein sequence ID" value="GAA0502737.1"/>
    <property type="molecule type" value="Genomic_DNA"/>
</dbReference>
<keyword evidence="2" id="KW-1185">Reference proteome</keyword>
<proteinExistence type="predicted"/>
<dbReference type="Gene3D" id="6.20.20.10">
    <property type="match status" value="1"/>
</dbReference>
<sequence length="103" mass="12200">MKQMMRKQKNLFLNLEETCHHCNGKGYVEVFSDRFREILEDLELLYPTFDQAMAIARDKYEEEIKKETCPTCKGNKVIPNDNGRLLISNKDMIVEFLQKQKLI</sequence>
<protein>
    <submittedName>
        <fullName evidence="1">Uncharacterized protein</fullName>
    </submittedName>
</protein>
<organism evidence="1 2">
    <name type="scientific">Salinibacillus aidingensis</name>
    <dbReference type="NCBI Taxonomy" id="237684"/>
    <lineage>
        <taxon>Bacteria</taxon>
        <taxon>Bacillati</taxon>
        <taxon>Bacillota</taxon>
        <taxon>Bacilli</taxon>
        <taxon>Bacillales</taxon>
        <taxon>Bacillaceae</taxon>
        <taxon>Salinibacillus</taxon>
    </lineage>
</organism>
<comment type="caution">
    <text evidence="1">The sequence shown here is derived from an EMBL/GenBank/DDBJ whole genome shotgun (WGS) entry which is preliminary data.</text>
</comment>